<evidence type="ECO:0000313" key="4">
    <source>
        <dbReference type="Proteomes" id="UP000824150"/>
    </source>
</evidence>
<dbReference type="HAMAP" id="MF_01074">
    <property type="entry name" value="LarC"/>
    <property type="match status" value="1"/>
</dbReference>
<dbReference type="InterPro" id="IPR002822">
    <property type="entry name" value="Ni_insertion"/>
</dbReference>
<protein>
    <recommendedName>
        <fullName evidence="2">Putative nickel insertion protein</fullName>
    </recommendedName>
</protein>
<dbReference type="Pfam" id="PF01969">
    <property type="entry name" value="Ni_insertion"/>
    <property type="match status" value="1"/>
</dbReference>
<dbReference type="GO" id="GO:0016829">
    <property type="term" value="F:lyase activity"/>
    <property type="evidence" value="ECO:0007669"/>
    <property type="project" value="UniProtKB-UniRule"/>
</dbReference>
<evidence type="ECO:0000256" key="2">
    <source>
        <dbReference type="HAMAP-Rule" id="MF_01074"/>
    </source>
</evidence>
<organism evidence="3 4">
    <name type="scientific">Candidatus Anaerobiospirillum merdipullorum</name>
    <dbReference type="NCBI Taxonomy" id="2838450"/>
    <lineage>
        <taxon>Bacteria</taxon>
        <taxon>Pseudomonadati</taxon>
        <taxon>Pseudomonadota</taxon>
        <taxon>Gammaproteobacteria</taxon>
        <taxon>Aeromonadales</taxon>
        <taxon>Succinivibrionaceae</taxon>
        <taxon>Anaerobiospirillum</taxon>
    </lineage>
</organism>
<reference evidence="3" key="1">
    <citation type="journal article" date="2021" name="PeerJ">
        <title>Extensive microbial diversity within the chicken gut microbiome revealed by metagenomics and culture.</title>
        <authorList>
            <person name="Gilroy R."/>
            <person name="Ravi A."/>
            <person name="Getino M."/>
            <person name="Pursley I."/>
            <person name="Horton D.L."/>
            <person name="Alikhan N.F."/>
            <person name="Baker D."/>
            <person name="Gharbi K."/>
            <person name="Hall N."/>
            <person name="Watson M."/>
            <person name="Adriaenssens E.M."/>
            <person name="Foster-Nyarko E."/>
            <person name="Jarju S."/>
            <person name="Secka A."/>
            <person name="Antonio M."/>
            <person name="Oren A."/>
            <person name="Chaudhuri R.R."/>
            <person name="La Ragione R."/>
            <person name="Hildebrand F."/>
            <person name="Pallen M.J."/>
        </authorList>
    </citation>
    <scope>NUCLEOTIDE SEQUENCE</scope>
    <source>
        <strain evidence="3">687</strain>
    </source>
</reference>
<dbReference type="GO" id="GO:0016151">
    <property type="term" value="F:nickel cation binding"/>
    <property type="evidence" value="ECO:0007669"/>
    <property type="project" value="UniProtKB-UniRule"/>
</dbReference>
<keyword evidence="2" id="KW-0456">Lyase</keyword>
<accession>A0A9E2KP13</accession>
<dbReference type="Proteomes" id="UP000824150">
    <property type="component" value="Unassembled WGS sequence"/>
</dbReference>
<gene>
    <name evidence="3" type="primary">larC</name>
    <name evidence="3" type="ORF">IAA31_05390</name>
</gene>
<evidence type="ECO:0000313" key="3">
    <source>
        <dbReference type="EMBL" id="MBU3826905.1"/>
    </source>
</evidence>
<dbReference type="EMBL" id="JAHLFG010000059">
    <property type="protein sequence ID" value="MBU3826905.1"/>
    <property type="molecule type" value="Genomic_DNA"/>
</dbReference>
<proteinExistence type="inferred from homology"/>
<comment type="caution">
    <text evidence="3">The sequence shown here is derived from an EMBL/GenBank/DDBJ whole genome shotgun (WGS) entry which is preliminary data.</text>
</comment>
<dbReference type="NCBIfam" id="TIGR00299">
    <property type="entry name" value="nickel pincer cofactor biosynthesis protein LarC"/>
    <property type="match status" value="1"/>
</dbReference>
<dbReference type="Gene3D" id="3.30.70.1380">
    <property type="entry name" value="Transcriptional regulatory protein pf0864 domain like"/>
    <property type="match status" value="1"/>
</dbReference>
<keyword evidence="1 2" id="KW-0533">Nickel</keyword>
<dbReference type="PANTHER" id="PTHR36566">
    <property type="entry name" value="NICKEL INSERTION PROTEIN-RELATED"/>
    <property type="match status" value="1"/>
</dbReference>
<evidence type="ECO:0000256" key="1">
    <source>
        <dbReference type="ARBA" id="ARBA00022596"/>
    </source>
</evidence>
<dbReference type="AlphaFoldDB" id="A0A9E2KP13"/>
<reference evidence="3" key="2">
    <citation type="submission" date="2021-04" db="EMBL/GenBank/DDBJ databases">
        <authorList>
            <person name="Gilroy R."/>
        </authorList>
    </citation>
    <scope>NUCLEOTIDE SEQUENCE</scope>
    <source>
        <strain evidence="3">687</strain>
    </source>
</reference>
<name>A0A9E2KP13_9GAMM</name>
<sequence>MRALYLDLSSGISGDMFTAALLDLGANATKLRAVLDSLQLDGFDIAISKVQRSALSMCDFKVNLAVDNHDADMNFLFGTGSSATPATAAHTLASALQSGLFHPAHEHSNAHEHAHHHHHAHRSLSDIEAIIDRSSATPRAKALAQEIFHILGEAEASAHGLPLEKVHFHEVGALDSIVDILSAAVCVDDLNIDAVFSSPLTEGHGMVNCAHGSLPIPVPAVSKIAARYHLPLTFSEIAGELVTPSGAAIVAALKPCFNLPPTQWQIKASGFGAGKRAYSRPSFVRALLLEQSSPASADDFHDDIVKLECNIDDMSGELFGYLMEQLQQVGARDVSFIPIYMKKNRPAYLLTVIAKESDLNKLAALIFTHSTTIGIRYVPMKRLILKREATDFASSLGSVQVKRCTLPQTLGGASFVYPEYDSLKALAQAQHLPLKTVDAVVRGELFKERT</sequence>
<dbReference type="PANTHER" id="PTHR36566:SF1">
    <property type="entry name" value="PYRIDINIUM-3,5-BISTHIOCARBOXYLIC ACID MONONUCLEOTIDE NICKEL INSERTION PROTEIN"/>
    <property type="match status" value="1"/>
</dbReference>
<comment type="similarity">
    <text evidence="2">Belongs to the LarC family.</text>
</comment>